<name>R0E6E0_RALPI</name>
<feature type="region of interest" description="Disordered" evidence="1">
    <location>
        <begin position="1"/>
        <end position="43"/>
    </location>
</feature>
<dbReference type="Proteomes" id="UP000013280">
    <property type="component" value="Unassembled WGS sequence"/>
</dbReference>
<evidence type="ECO:0000256" key="1">
    <source>
        <dbReference type="SAM" id="MobiDB-lite"/>
    </source>
</evidence>
<gene>
    <name evidence="2" type="ORF">OR214_02667</name>
</gene>
<proteinExistence type="predicted"/>
<protein>
    <submittedName>
        <fullName evidence="2">Uncharacterized protein</fullName>
    </submittedName>
</protein>
<sequence>MFAGRRTQRNGDNSSPGQLTERIRRRDSESSGPVTLKGDHHATAFPLPDRRTLQCTPVVRPWEQLTLRLPIRRLIRAASHFVWTRPDGKQFVCRTFRQLVARVYDYDGHLLQGLLRSVTVRKRA</sequence>
<reference evidence="2 3" key="1">
    <citation type="journal article" date="2013" name="Genome Announc.">
        <title>Draft Genome Sequence for Ralstonia sp. Strain OR214, a Bacterium with Potential for Bioremediation.</title>
        <authorList>
            <person name="Utturkar S.M."/>
            <person name="Bollmann A."/>
            <person name="Brzoska R.M."/>
            <person name="Klingeman D.M."/>
            <person name="Epstein S.E."/>
            <person name="Palumbo A.V."/>
            <person name="Brown S.D."/>
        </authorList>
    </citation>
    <scope>NUCLEOTIDE SEQUENCE [LARGE SCALE GENOMIC DNA]</scope>
    <source>
        <strain evidence="2 3">OR214</strain>
    </source>
</reference>
<organism evidence="2 3">
    <name type="scientific">Ralstonia pickettii OR214</name>
    <dbReference type="NCBI Taxonomy" id="1264675"/>
    <lineage>
        <taxon>Bacteria</taxon>
        <taxon>Pseudomonadati</taxon>
        <taxon>Pseudomonadota</taxon>
        <taxon>Betaproteobacteria</taxon>
        <taxon>Burkholderiales</taxon>
        <taxon>Burkholderiaceae</taxon>
        <taxon>Ralstonia</taxon>
    </lineage>
</organism>
<dbReference type="EMBL" id="APMQ01000006">
    <property type="protein sequence ID" value="ENZ77664.1"/>
    <property type="molecule type" value="Genomic_DNA"/>
</dbReference>
<accession>R0E6E0</accession>
<evidence type="ECO:0000313" key="3">
    <source>
        <dbReference type="Proteomes" id="UP000013280"/>
    </source>
</evidence>
<dbReference type="PATRIC" id="fig|1264675.3.peg.2597"/>
<comment type="caution">
    <text evidence="2">The sequence shown here is derived from an EMBL/GenBank/DDBJ whole genome shotgun (WGS) entry which is preliminary data.</text>
</comment>
<dbReference type="AlphaFoldDB" id="R0E6E0"/>
<evidence type="ECO:0000313" key="2">
    <source>
        <dbReference type="EMBL" id="ENZ77664.1"/>
    </source>
</evidence>